<evidence type="ECO:0000313" key="9">
    <source>
        <dbReference type="EMBL" id="GAA5808589.1"/>
    </source>
</evidence>
<feature type="repeat" description="WD" evidence="5">
    <location>
        <begin position="245"/>
        <end position="279"/>
    </location>
</feature>
<proteinExistence type="inferred from homology"/>
<dbReference type="Gene3D" id="1.20.5.110">
    <property type="match status" value="1"/>
</dbReference>
<dbReference type="PANTHER" id="PTHR10241:SF25">
    <property type="entry name" value="TOMOSYN, ISOFORM C"/>
    <property type="match status" value="1"/>
</dbReference>
<evidence type="ECO:0000256" key="7">
    <source>
        <dbReference type="SAM" id="MobiDB-lite"/>
    </source>
</evidence>
<evidence type="ECO:0000256" key="2">
    <source>
        <dbReference type="ARBA" id="ARBA00008070"/>
    </source>
</evidence>
<dbReference type="PROSITE" id="PS50082">
    <property type="entry name" value="WD_REPEATS_2"/>
    <property type="match status" value="1"/>
</dbReference>
<dbReference type="Pfam" id="PF08596">
    <property type="entry name" value="Lgl_C"/>
    <property type="match status" value="1"/>
</dbReference>
<feature type="domain" description="V-SNARE coiled-coil homology" evidence="8">
    <location>
        <begin position="1052"/>
        <end position="1116"/>
    </location>
</feature>
<keyword evidence="6" id="KW-0175">Coiled coil</keyword>
<dbReference type="Gene3D" id="2.130.10.10">
    <property type="entry name" value="YVTN repeat-like/Quinoprotein amine dehydrogenase"/>
    <property type="match status" value="1"/>
</dbReference>
<evidence type="ECO:0000256" key="4">
    <source>
        <dbReference type="ARBA" id="ARBA00022490"/>
    </source>
</evidence>
<dbReference type="Pfam" id="PF00400">
    <property type="entry name" value="WD40"/>
    <property type="match status" value="1"/>
</dbReference>
<evidence type="ECO:0000256" key="1">
    <source>
        <dbReference type="ARBA" id="ARBA00004496"/>
    </source>
</evidence>
<keyword evidence="5" id="KW-0853">WD repeat</keyword>
<dbReference type="SMART" id="SM00320">
    <property type="entry name" value="WD40"/>
    <property type="match status" value="4"/>
</dbReference>
<comment type="subcellular location">
    <subcellularLocation>
        <location evidence="1">Cytoplasm</location>
    </subcellularLocation>
</comment>
<evidence type="ECO:0000256" key="3">
    <source>
        <dbReference type="ARBA" id="ARBA00022483"/>
    </source>
</evidence>
<dbReference type="PROSITE" id="PS50294">
    <property type="entry name" value="WD_REPEATS_REGION"/>
    <property type="match status" value="1"/>
</dbReference>
<comment type="similarity">
    <text evidence="2">Belongs to the WD repeat L(2)GL family.</text>
</comment>
<dbReference type="InterPro" id="IPR001680">
    <property type="entry name" value="WD40_rpt"/>
</dbReference>
<organism evidence="9 10">
    <name type="scientific">Mucor flavus</name>
    <dbReference type="NCBI Taxonomy" id="439312"/>
    <lineage>
        <taxon>Eukaryota</taxon>
        <taxon>Fungi</taxon>
        <taxon>Fungi incertae sedis</taxon>
        <taxon>Mucoromycota</taxon>
        <taxon>Mucoromycotina</taxon>
        <taxon>Mucoromycetes</taxon>
        <taxon>Mucorales</taxon>
        <taxon>Mucorineae</taxon>
        <taxon>Mucoraceae</taxon>
        <taxon>Mucor</taxon>
    </lineage>
</organism>
<dbReference type="CDD" id="cd15873">
    <property type="entry name" value="R-SNARE_STXBP5_6"/>
    <property type="match status" value="1"/>
</dbReference>
<accession>A0ABP9YNZ4</accession>
<dbReference type="SUPFAM" id="SSF50978">
    <property type="entry name" value="WD40 repeat-like"/>
    <property type="match status" value="2"/>
</dbReference>
<feature type="compositionally biased region" description="Basic and acidic residues" evidence="7">
    <location>
        <begin position="569"/>
        <end position="583"/>
    </location>
</feature>
<protein>
    <recommendedName>
        <fullName evidence="8">V-SNARE coiled-coil homology domain-containing protein</fullName>
    </recommendedName>
</protein>
<dbReference type="Proteomes" id="UP001473302">
    <property type="component" value="Unassembled WGS sequence"/>
</dbReference>
<feature type="compositionally biased region" description="Low complexity" evidence="7">
    <location>
        <begin position="832"/>
        <end position="846"/>
    </location>
</feature>
<dbReference type="PROSITE" id="PS50892">
    <property type="entry name" value="V_SNARE"/>
    <property type="match status" value="1"/>
</dbReference>
<evidence type="ECO:0000256" key="6">
    <source>
        <dbReference type="PROSITE-ProRule" id="PRU00290"/>
    </source>
</evidence>
<evidence type="ECO:0000256" key="5">
    <source>
        <dbReference type="PROSITE-ProRule" id="PRU00221"/>
    </source>
</evidence>
<feature type="region of interest" description="Disordered" evidence="7">
    <location>
        <begin position="569"/>
        <end position="619"/>
    </location>
</feature>
<name>A0ABP9YNZ4_9FUNG</name>
<reference evidence="9 10" key="1">
    <citation type="submission" date="2024-04" db="EMBL/GenBank/DDBJ databases">
        <title>genome sequences of Mucor flavus KT1a and Helicostylum pulchrum KT1b strains isolated from the surface of a dry-aged beef.</title>
        <authorList>
            <person name="Toyotome T."/>
            <person name="Hosono M."/>
            <person name="Torimaru M."/>
            <person name="Fukuda K."/>
            <person name="Mikami N."/>
        </authorList>
    </citation>
    <scope>NUCLEOTIDE SEQUENCE [LARGE SCALE GENOMIC DNA]</scope>
    <source>
        <strain evidence="9 10">KT1a</strain>
    </source>
</reference>
<gene>
    <name evidence="9" type="ORF">MFLAVUS_001980</name>
</gene>
<keyword evidence="10" id="KW-1185">Reference proteome</keyword>
<keyword evidence="3" id="KW-0268">Exocytosis</keyword>
<evidence type="ECO:0000259" key="8">
    <source>
        <dbReference type="PROSITE" id="PS50892"/>
    </source>
</evidence>
<evidence type="ECO:0000313" key="10">
    <source>
        <dbReference type="Proteomes" id="UP001473302"/>
    </source>
</evidence>
<feature type="region of interest" description="Disordered" evidence="7">
    <location>
        <begin position="815"/>
        <end position="846"/>
    </location>
</feature>
<feature type="compositionally biased region" description="Polar residues" evidence="7">
    <location>
        <begin position="588"/>
        <end position="601"/>
    </location>
</feature>
<keyword evidence="4" id="KW-0963">Cytoplasm</keyword>
<dbReference type="PANTHER" id="PTHR10241">
    <property type="entry name" value="LETHAL 2 GIANT LARVAE PROTEIN"/>
    <property type="match status" value="1"/>
</dbReference>
<dbReference type="InterPro" id="IPR042855">
    <property type="entry name" value="V_SNARE_CC"/>
</dbReference>
<sequence length="1117" mass="124998">MSLLDKITGLALKAKDNVISKTFISKDKRLEQSLSDSIKVNDIYFEKMSTYGLPSAVNVVAFDCVAGLLAVAGDSNHGYIKVFGKGISTTIKLPKPVGIKHLQFKTGFPILVVIDKSNHIITIDLRTKSIRHVLEAQEIITTQAYCPGTDWLFIGYANGYIDVFDIMQGTITAYQIPDLLETLDEPAEENSHIVVDLQVHPTELNTLLIGYESTIFIWNIRENTIRRTFSLRRLDKSNPYRNANLTSVAWSPNGTRFMCGYDDGCIHLWDIKNDQKPISSRKLSETFLPHHKKEKNLAEPIYQIAWYVLNQKSFVIVAGGTDPADLKGLNILEFDLESESKEPKKQSIMPLDTDLSHFVILSTEPYYSGMHNPFGIAVVGQDLCLRAYSFDHGFPQLKLPPSLEFLGPNVLNACHLSQLPTDAYKKLSSITTMDRRTRYFPITGGVAGSDHVYHIDSNDILLTIHRGEVVKFWDASYTALRPLSHLTINCLEHIETAADVFLCCIDINKETGAFTVGFSDGTILVYQCQIEQPEDVVGMDPRLKTRNEEFIDHCDDTLKEISDLLEDMHNSDSEQQEHHHEPVVEPENTSTNPFVTPSPTHHQVPKKLPIDQAPETPAPKKSKIFKTLERVTDGPGFYASLRIQLNSPIKSVVSIGESIIAAALDNGSVTVIDTDKQMVLFTHNIAQSDFHNTVVIPAANLKSEVATELQEADPISEEQKKPATVTTLGFFNTYSPSKVMTPTTQLFVGLSNGHVYQFSLSLLIEKGPSIASTDLMNVYLTLRLTPDTPLLEMLIIDLKGKSQLALNILEPALSKENSHHSTDSVPDDESSPKPSSIVSSSSSSAVSTNASKRMAAIGKAEYRHQDNPHLIVCISLTGVSVVLSGFNVKLFSREFKDVKVIRGEIVESHNGVCLCLILDNGKLAFYSIPTLESMLEMNLPKSCLMDRLHETSISRDGRIVFWTGKFELEQYFFIPKPNFPSGDSVILFDSQKVMPHHPSLVNQQQQRPKKSWLDTVAGAFTREPLTLSEMDLLMGRIPMEDPQLVRQQKIEAYKAKQYEPSPSKGVFSELGDKVNERGEKLDQLDQKFSEMNAASGDFLKAVKDYTERQERKKWWEF</sequence>
<dbReference type="InterPro" id="IPR013905">
    <property type="entry name" value="Lgl_C_dom"/>
</dbReference>
<comment type="caution">
    <text evidence="9">The sequence shown here is derived from an EMBL/GenBank/DDBJ whole genome shotgun (WGS) entry which is preliminary data.</text>
</comment>
<dbReference type="InterPro" id="IPR036322">
    <property type="entry name" value="WD40_repeat_dom_sf"/>
</dbReference>
<dbReference type="EMBL" id="BAABUK010000003">
    <property type="protein sequence ID" value="GAA5808589.1"/>
    <property type="molecule type" value="Genomic_DNA"/>
</dbReference>
<dbReference type="InterPro" id="IPR015943">
    <property type="entry name" value="WD40/YVTN_repeat-like_dom_sf"/>
</dbReference>